<gene>
    <name evidence="1" type="ORF">SAMN06295970_11910</name>
</gene>
<comment type="caution">
    <text evidence="1">The sequence shown here is derived from an EMBL/GenBank/DDBJ whole genome shotgun (WGS) entry which is preliminary data.</text>
</comment>
<evidence type="ECO:0008006" key="3">
    <source>
        <dbReference type="Google" id="ProtNLM"/>
    </source>
</evidence>
<dbReference type="InterPro" id="IPR036388">
    <property type="entry name" value="WH-like_DNA-bd_sf"/>
</dbReference>
<name>A0ABY1QN99_9BURK</name>
<reference evidence="1 2" key="1">
    <citation type="submission" date="2017-05" db="EMBL/GenBank/DDBJ databases">
        <authorList>
            <person name="Varghese N."/>
            <person name="Submissions S."/>
        </authorList>
    </citation>
    <scope>NUCLEOTIDE SEQUENCE [LARGE SCALE GENOMIC DNA]</scope>
    <source>
        <strain evidence="1 2">DSM 26001</strain>
    </source>
</reference>
<dbReference type="EMBL" id="FXUL01000019">
    <property type="protein sequence ID" value="SMP73119.1"/>
    <property type="molecule type" value="Genomic_DNA"/>
</dbReference>
<evidence type="ECO:0000313" key="2">
    <source>
        <dbReference type="Proteomes" id="UP001158049"/>
    </source>
</evidence>
<dbReference type="Gene3D" id="1.10.10.10">
    <property type="entry name" value="Winged helix-like DNA-binding domain superfamily/Winged helix DNA-binding domain"/>
    <property type="match status" value="1"/>
</dbReference>
<accession>A0ABY1QN99</accession>
<proteinExistence type="predicted"/>
<sequence length="49" mass="5534">MKKQLKYSPEVIEHAVRMVSEAGSQYEPQWAAITSIGDKIGCTPETLRR</sequence>
<organism evidence="1 2">
    <name type="scientific">Noviherbaspirillum suwonense</name>
    <dbReference type="NCBI Taxonomy" id="1224511"/>
    <lineage>
        <taxon>Bacteria</taxon>
        <taxon>Pseudomonadati</taxon>
        <taxon>Pseudomonadota</taxon>
        <taxon>Betaproteobacteria</taxon>
        <taxon>Burkholderiales</taxon>
        <taxon>Oxalobacteraceae</taxon>
        <taxon>Noviherbaspirillum</taxon>
    </lineage>
</organism>
<dbReference type="Proteomes" id="UP001158049">
    <property type="component" value="Unassembled WGS sequence"/>
</dbReference>
<evidence type="ECO:0000313" key="1">
    <source>
        <dbReference type="EMBL" id="SMP73119.1"/>
    </source>
</evidence>
<keyword evidence="2" id="KW-1185">Reference proteome</keyword>
<protein>
    <recommendedName>
        <fullName evidence="3">Transposase</fullName>
    </recommendedName>
</protein>